<dbReference type="Pfam" id="PF01119">
    <property type="entry name" value="DNA_mis_repair"/>
    <property type="match status" value="1"/>
</dbReference>
<evidence type="ECO:0000259" key="8">
    <source>
        <dbReference type="SMART" id="SM01340"/>
    </source>
</evidence>
<evidence type="ECO:0000256" key="5">
    <source>
        <dbReference type="HAMAP-Rule" id="MF_00149"/>
    </source>
</evidence>
<dbReference type="GO" id="GO:0016887">
    <property type="term" value="F:ATP hydrolysis activity"/>
    <property type="evidence" value="ECO:0007669"/>
    <property type="project" value="InterPro"/>
</dbReference>
<keyword evidence="3 5" id="KW-0227">DNA damage</keyword>
<dbReference type="Gene3D" id="3.30.565.10">
    <property type="entry name" value="Histidine kinase-like ATPase, C-terminal domain"/>
    <property type="match status" value="1"/>
</dbReference>
<dbReference type="InterPro" id="IPR042120">
    <property type="entry name" value="MutL_C_dimsub"/>
</dbReference>
<comment type="function">
    <text evidence="5">This protein is involved in the repair of mismatches in DNA. It is required for dam-dependent methyl-directed DNA mismatch repair. May act as a 'molecular matchmaker', a protein that promotes the formation of a stable complex between two or more DNA-binding proteins in an ATP-dependent manner without itself being part of a final effector complex.</text>
</comment>
<evidence type="ECO:0000256" key="6">
    <source>
        <dbReference type="SAM" id="MobiDB-lite"/>
    </source>
</evidence>
<dbReference type="InterPro" id="IPR036890">
    <property type="entry name" value="HATPase_C_sf"/>
</dbReference>
<dbReference type="GO" id="GO:0030983">
    <property type="term" value="F:mismatched DNA binding"/>
    <property type="evidence" value="ECO:0007669"/>
    <property type="project" value="InterPro"/>
</dbReference>
<dbReference type="Proteomes" id="UP001165427">
    <property type="component" value="Unassembled WGS sequence"/>
</dbReference>
<dbReference type="SMART" id="SM01340">
    <property type="entry name" value="DNA_mis_repair"/>
    <property type="match status" value="1"/>
</dbReference>
<evidence type="ECO:0000313" key="10">
    <source>
        <dbReference type="Proteomes" id="UP001165427"/>
    </source>
</evidence>
<keyword evidence="10" id="KW-1185">Reference proteome</keyword>
<sequence length="629" mass="68667">MTRIRILTDILANKIAAGEVVERPAAVVKELVENALDAGGERIAIEIENGGRALIQVADNGSGMGYDDALLALERFATSKLRSDADLAAIRTLGFRGEALPSIAAVSKLTLITREQESDTGVQIQVEGGRIVHVTETGAPRGTLVRVARLFYNTPARRKFLKTVNTEMAHIADTVAGMALGRPDVHFTLTHNGKTVQQWPRAADGPERAAGVLGRAEGEALLPLAAASEPFRLNGWIAPPRLARNTPRGTFLFVNGRRVRDRIIQHALFEGFEGRLMKGRHPLAVLLLHVPWDQVDVNVHPTKHEVRFVDPRRVHDLVRDGVREALERSERRRWHPDTIAKAMGDTRPAPPAGRTDIRNAAPASAPPAAAVAESPIAYGPVPTTPADGLPATASPAPASPPRDPHSPPAPPATVREATASNHPPAARPTQQNLWHADRFADLVVIGQYRGTYILCQQGDDLILIDQHAAHERVVFEALGRQHHAPEAQRLLMPETVELGFAEARALEPMATHLSAMGLEIEPFGGTTFAIKTLPSLLAEADPADLVRGLAERCAELGLDTDPQKILDACRMVMACHRAVRANQRLNDTQIRRLLEDLDRCQNPSHCPHGRPTWVRWTLKDVEKAFGRRP</sequence>
<feature type="compositionally biased region" description="Basic and acidic residues" evidence="6">
    <location>
        <begin position="326"/>
        <end position="338"/>
    </location>
</feature>
<feature type="region of interest" description="Disordered" evidence="6">
    <location>
        <begin position="326"/>
        <end position="432"/>
    </location>
</feature>
<dbReference type="Gene3D" id="3.30.1540.20">
    <property type="entry name" value="MutL, C-terminal domain, dimerisation subdomain"/>
    <property type="match status" value="1"/>
</dbReference>
<dbReference type="EMBL" id="JALJRB010000002">
    <property type="protein sequence ID" value="MCJ8499366.1"/>
    <property type="molecule type" value="Genomic_DNA"/>
</dbReference>
<dbReference type="CDD" id="cd00782">
    <property type="entry name" value="MutL_Trans"/>
    <property type="match status" value="1"/>
</dbReference>
<dbReference type="InterPro" id="IPR038973">
    <property type="entry name" value="MutL/Mlh/Pms-like"/>
</dbReference>
<accession>A0AA41UJG7</accession>
<feature type="compositionally biased region" description="Pro residues" evidence="6">
    <location>
        <begin position="397"/>
        <end position="411"/>
    </location>
</feature>
<dbReference type="SUPFAM" id="SSF54211">
    <property type="entry name" value="Ribosomal protein S5 domain 2-like"/>
    <property type="match status" value="1"/>
</dbReference>
<dbReference type="CDD" id="cd16926">
    <property type="entry name" value="HATPase_MutL-MLH-PMS-like"/>
    <property type="match status" value="1"/>
</dbReference>
<dbReference type="SUPFAM" id="SSF55874">
    <property type="entry name" value="ATPase domain of HSP90 chaperone/DNA topoisomerase II/histidine kinase"/>
    <property type="match status" value="1"/>
</dbReference>
<evidence type="ECO:0000256" key="1">
    <source>
        <dbReference type="ARBA" id="ARBA00006082"/>
    </source>
</evidence>
<dbReference type="InterPro" id="IPR020667">
    <property type="entry name" value="DNA_mismatch_repair_MutL"/>
</dbReference>
<dbReference type="GO" id="GO:0032300">
    <property type="term" value="C:mismatch repair complex"/>
    <property type="evidence" value="ECO:0007669"/>
    <property type="project" value="InterPro"/>
</dbReference>
<keyword evidence="4 5" id="KW-0234">DNA repair</keyword>
<gene>
    <name evidence="5 9" type="primary">mutL</name>
    <name evidence="9" type="ORF">MRX98_02175</name>
</gene>
<organism evidence="9 10">
    <name type="scientific">Desulfatitalea alkaliphila</name>
    <dbReference type="NCBI Taxonomy" id="2929485"/>
    <lineage>
        <taxon>Bacteria</taxon>
        <taxon>Pseudomonadati</taxon>
        <taxon>Thermodesulfobacteriota</taxon>
        <taxon>Desulfobacteria</taxon>
        <taxon>Desulfobacterales</taxon>
        <taxon>Desulfosarcinaceae</taxon>
        <taxon>Desulfatitalea</taxon>
    </lineage>
</organism>
<dbReference type="PANTHER" id="PTHR10073:SF12">
    <property type="entry name" value="DNA MISMATCH REPAIR PROTEIN MLH1"/>
    <property type="match status" value="1"/>
</dbReference>
<dbReference type="GO" id="GO:0005524">
    <property type="term" value="F:ATP binding"/>
    <property type="evidence" value="ECO:0007669"/>
    <property type="project" value="InterPro"/>
</dbReference>
<feature type="domain" description="DNA mismatch repair protein S5" evidence="8">
    <location>
        <begin position="209"/>
        <end position="327"/>
    </location>
</feature>
<dbReference type="InterPro" id="IPR013507">
    <property type="entry name" value="DNA_mismatch_S5_2-like"/>
</dbReference>
<comment type="similarity">
    <text evidence="1 5">Belongs to the DNA mismatch repair MutL/HexB family.</text>
</comment>
<dbReference type="RefSeq" id="WP_246902626.1">
    <property type="nucleotide sequence ID" value="NZ_JALJRB010000002.1"/>
</dbReference>
<evidence type="ECO:0000313" key="9">
    <source>
        <dbReference type="EMBL" id="MCJ8499366.1"/>
    </source>
</evidence>
<comment type="caution">
    <text evidence="9">The sequence shown here is derived from an EMBL/GenBank/DDBJ whole genome shotgun (WGS) entry which is preliminary data.</text>
</comment>
<dbReference type="Pfam" id="PF08676">
    <property type="entry name" value="MutL_C"/>
    <property type="match status" value="1"/>
</dbReference>
<reference evidence="9" key="1">
    <citation type="submission" date="2022-04" db="EMBL/GenBank/DDBJ databases">
        <title>Desulfatitalea alkaliphila sp. nov., a novel anaerobic sulfate-reducing bacterium isolated from terrestrial mud volcano, Taman Peninsula, Russia.</title>
        <authorList>
            <person name="Khomyakova M.A."/>
            <person name="Merkel A.Y."/>
            <person name="Slobodkin A.I."/>
        </authorList>
    </citation>
    <scope>NUCLEOTIDE SEQUENCE</scope>
    <source>
        <strain evidence="9">M08but</strain>
    </source>
</reference>
<keyword evidence="9" id="KW-0255">Endonuclease</keyword>
<keyword evidence="9" id="KW-0540">Nuclease</keyword>
<name>A0AA41UJG7_9BACT</name>
<proteinExistence type="inferred from homology"/>
<protein>
    <recommendedName>
        <fullName evidence="2 5">DNA mismatch repair protein MutL</fullName>
    </recommendedName>
</protein>
<feature type="compositionally biased region" description="Low complexity" evidence="6">
    <location>
        <begin position="360"/>
        <end position="377"/>
    </location>
</feature>
<dbReference type="InterPro" id="IPR014721">
    <property type="entry name" value="Ribsml_uS5_D2-typ_fold_subgr"/>
</dbReference>
<dbReference type="AlphaFoldDB" id="A0AA41UJG7"/>
<feature type="domain" description="MutL C-terminal dimerisation" evidence="7">
    <location>
        <begin position="444"/>
        <end position="585"/>
    </location>
</feature>
<dbReference type="SMART" id="SM00853">
    <property type="entry name" value="MutL_C"/>
    <property type="match status" value="1"/>
</dbReference>
<evidence type="ECO:0000259" key="7">
    <source>
        <dbReference type="SMART" id="SM00853"/>
    </source>
</evidence>
<evidence type="ECO:0000256" key="2">
    <source>
        <dbReference type="ARBA" id="ARBA00021975"/>
    </source>
</evidence>
<dbReference type="InterPro" id="IPR037198">
    <property type="entry name" value="MutL_C_sf"/>
</dbReference>
<dbReference type="InterPro" id="IPR014790">
    <property type="entry name" value="MutL_C"/>
</dbReference>
<dbReference type="GO" id="GO:0006298">
    <property type="term" value="P:mismatch repair"/>
    <property type="evidence" value="ECO:0007669"/>
    <property type="project" value="UniProtKB-UniRule"/>
</dbReference>
<dbReference type="Gene3D" id="3.30.230.10">
    <property type="match status" value="1"/>
</dbReference>
<keyword evidence="9" id="KW-0378">Hydrolase</keyword>
<dbReference type="Pfam" id="PF13589">
    <property type="entry name" value="HATPase_c_3"/>
    <property type="match status" value="1"/>
</dbReference>
<dbReference type="NCBIfam" id="TIGR00585">
    <property type="entry name" value="mutl"/>
    <property type="match status" value="1"/>
</dbReference>
<dbReference type="FunFam" id="3.30.565.10:FF:000003">
    <property type="entry name" value="DNA mismatch repair endonuclease MutL"/>
    <property type="match status" value="1"/>
</dbReference>
<evidence type="ECO:0000256" key="3">
    <source>
        <dbReference type="ARBA" id="ARBA00022763"/>
    </source>
</evidence>
<dbReference type="GO" id="GO:0004519">
    <property type="term" value="F:endonuclease activity"/>
    <property type="evidence" value="ECO:0007669"/>
    <property type="project" value="UniProtKB-KW"/>
</dbReference>
<dbReference type="InterPro" id="IPR042121">
    <property type="entry name" value="MutL_C_regsub"/>
</dbReference>
<dbReference type="GO" id="GO:0140664">
    <property type="term" value="F:ATP-dependent DNA damage sensor activity"/>
    <property type="evidence" value="ECO:0007669"/>
    <property type="project" value="InterPro"/>
</dbReference>
<dbReference type="PROSITE" id="PS00058">
    <property type="entry name" value="DNA_MISMATCH_REPAIR_1"/>
    <property type="match status" value="1"/>
</dbReference>
<dbReference type="HAMAP" id="MF_00149">
    <property type="entry name" value="DNA_mis_repair"/>
    <property type="match status" value="1"/>
</dbReference>
<dbReference type="InterPro" id="IPR014762">
    <property type="entry name" value="DNA_mismatch_repair_CS"/>
</dbReference>
<evidence type="ECO:0000256" key="4">
    <source>
        <dbReference type="ARBA" id="ARBA00023204"/>
    </source>
</evidence>
<dbReference type="InterPro" id="IPR020568">
    <property type="entry name" value="Ribosomal_Su5_D2-typ_SF"/>
</dbReference>
<dbReference type="PANTHER" id="PTHR10073">
    <property type="entry name" value="DNA MISMATCH REPAIR PROTEIN MLH, PMS, MUTL"/>
    <property type="match status" value="1"/>
</dbReference>
<dbReference type="SUPFAM" id="SSF118116">
    <property type="entry name" value="DNA mismatch repair protein MutL"/>
    <property type="match status" value="1"/>
</dbReference>
<dbReference type="Gene3D" id="3.30.1370.100">
    <property type="entry name" value="MutL, C-terminal domain, regulatory subdomain"/>
    <property type="match status" value="1"/>
</dbReference>
<dbReference type="InterPro" id="IPR002099">
    <property type="entry name" value="MutL/Mlh/PMS"/>
</dbReference>